<evidence type="ECO:0000313" key="3">
    <source>
        <dbReference type="Proteomes" id="UP000033385"/>
    </source>
</evidence>
<dbReference type="SUPFAM" id="SSF57783">
    <property type="entry name" value="Zinc beta-ribbon"/>
    <property type="match status" value="1"/>
</dbReference>
<protein>
    <submittedName>
        <fullName evidence="2">CHC2 zinc finger family protein</fullName>
    </submittedName>
</protein>
<dbReference type="InterPro" id="IPR002694">
    <property type="entry name" value="Znf_CHC2"/>
</dbReference>
<comment type="caution">
    <text evidence="2">The sequence shown here is derived from an EMBL/GenBank/DDBJ whole genome shotgun (WGS) entry which is preliminary data.</text>
</comment>
<dbReference type="Pfam" id="PF01807">
    <property type="entry name" value="Zn_ribbon_DnaG"/>
    <property type="match status" value="1"/>
</dbReference>
<dbReference type="AlphaFoldDB" id="A0A0F3NJ86"/>
<sequence length="77" mass="8575">MMLGSIMQNNNSITDNITLLRSKIRLIDVVAGKIKLTKRSGNNYVGLCPFHSEKPLHSILIVKMSYSTVLDVGQQVM</sequence>
<proteinExistence type="predicted"/>
<dbReference type="GO" id="GO:0003677">
    <property type="term" value="F:DNA binding"/>
    <property type="evidence" value="ECO:0007669"/>
    <property type="project" value="InterPro"/>
</dbReference>
<name>A0A0F3NJ86_ANAPH</name>
<evidence type="ECO:0000259" key="1">
    <source>
        <dbReference type="Pfam" id="PF01807"/>
    </source>
</evidence>
<dbReference type="GO" id="GO:0003899">
    <property type="term" value="F:DNA-directed RNA polymerase activity"/>
    <property type="evidence" value="ECO:0007669"/>
    <property type="project" value="InterPro"/>
</dbReference>
<dbReference type="GO" id="GO:0006260">
    <property type="term" value="P:DNA replication"/>
    <property type="evidence" value="ECO:0007669"/>
    <property type="project" value="InterPro"/>
</dbReference>
<dbReference type="GO" id="GO:0008270">
    <property type="term" value="F:zinc ion binding"/>
    <property type="evidence" value="ECO:0007669"/>
    <property type="project" value="InterPro"/>
</dbReference>
<reference evidence="2 3" key="1">
    <citation type="submission" date="2015-01" db="EMBL/GenBank/DDBJ databases">
        <title>Genome Sequencing of Rickettsiales.</title>
        <authorList>
            <person name="Daugherty S.C."/>
            <person name="Su Q."/>
            <person name="Abolude K."/>
            <person name="Beier-Sexton M."/>
            <person name="Carlyon J.A."/>
            <person name="Carter R."/>
            <person name="Day N.P."/>
            <person name="Dumler S.J."/>
            <person name="Dyachenko V."/>
            <person name="Godinez A."/>
            <person name="Kurtti T.J."/>
            <person name="Lichay M."/>
            <person name="Mullins K.E."/>
            <person name="Ott S."/>
            <person name="Pappas-Brown V."/>
            <person name="Paris D.H."/>
            <person name="Patel P."/>
            <person name="Richards A.L."/>
            <person name="Sadzewicz L."/>
            <person name="Sears K."/>
            <person name="Seidman D."/>
            <person name="Sengamalay N."/>
            <person name="Stenos J."/>
            <person name="Tallon L.J."/>
            <person name="Vincent G."/>
            <person name="Fraser C.M."/>
            <person name="Munderloh U."/>
            <person name="Dunning-Hotopp J.C."/>
        </authorList>
    </citation>
    <scope>NUCLEOTIDE SEQUENCE [LARGE SCALE GENOMIC DNA]</scope>
    <source>
        <strain evidence="2 3">ApNP</strain>
    </source>
</reference>
<feature type="domain" description="Zinc finger CHC2-type" evidence="1">
    <location>
        <begin position="15"/>
        <end position="55"/>
    </location>
</feature>
<accession>A0A0F3NJ86</accession>
<dbReference type="Gene3D" id="3.90.580.10">
    <property type="entry name" value="Zinc finger, CHC2-type domain"/>
    <property type="match status" value="1"/>
</dbReference>
<dbReference type="InterPro" id="IPR036977">
    <property type="entry name" value="DNA_primase_Znf_CHC2"/>
</dbReference>
<dbReference type="Proteomes" id="UP000033385">
    <property type="component" value="Unassembled WGS sequence"/>
</dbReference>
<dbReference type="EMBL" id="LANW01000001">
    <property type="protein sequence ID" value="KJV66979.1"/>
    <property type="molecule type" value="Genomic_DNA"/>
</dbReference>
<evidence type="ECO:0000313" key="2">
    <source>
        <dbReference type="EMBL" id="KJV66979.1"/>
    </source>
</evidence>
<organism evidence="2 3">
    <name type="scientific">Anaplasma phagocytophilum str. ApNP</name>
    <dbReference type="NCBI Taxonomy" id="1359153"/>
    <lineage>
        <taxon>Bacteria</taxon>
        <taxon>Pseudomonadati</taxon>
        <taxon>Pseudomonadota</taxon>
        <taxon>Alphaproteobacteria</taxon>
        <taxon>Rickettsiales</taxon>
        <taxon>Anaplasmataceae</taxon>
        <taxon>Anaplasma</taxon>
        <taxon>phagocytophilum group</taxon>
    </lineage>
</organism>
<dbReference type="PATRIC" id="fig|1359153.3.peg.1854"/>
<gene>
    <name evidence="2" type="ORF">APHNP_1811</name>
</gene>